<sequence length="193" mass="20932">MPVGVVLLTVFSAYFSNERTPKMGMPFSFNVACSGVTFMYIGHLIRVLLDKAPKVIDNKIKISGAIIILMLMGTLFFELNGGCNHLTAMSYGSYGNYIYFILSSVLLGSATLLIALLIDNPLFAKYGKLTLPIYAFHLLVVGAVNMVYTHGIALYLGSYNLKAIVVGSVSLIATCSIIPIIRAIDSNLIGEHK</sequence>
<evidence type="ECO:0000313" key="3">
    <source>
        <dbReference type="EMBL" id="EIY62082.1"/>
    </source>
</evidence>
<evidence type="ECO:0000256" key="1">
    <source>
        <dbReference type="SAM" id="Phobius"/>
    </source>
</evidence>
<name>I8YI66_9BACE</name>
<dbReference type="GO" id="GO:0016747">
    <property type="term" value="F:acyltransferase activity, transferring groups other than amino-acyl groups"/>
    <property type="evidence" value="ECO:0007669"/>
    <property type="project" value="InterPro"/>
</dbReference>
<accession>I8YI66</accession>
<dbReference type="Proteomes" id="UP000005150">
    <property type="component" value="Unassembled WGS sequence"/>
</dbReference>
<evidence type="ECO:0000313" key="4">
    <source>
        <dbReference type="Proteomes" id="UP000005150"/>
    </source>
</evidence>
<keyword evidence="1" id="KW-0812">Transmembrane</keyword>
<feature type="transmembrane region" description="Helical" evidence="1">
    <location>
        <begin position="131"/>
        <end position="157"/>
    </location>
</feature>
<feature type="transmembrane region" description="Helical" evidence="1">
    <location>
        <begin position="27"/>
        <end position="48"/>
    </location>
</feature>
<evidence type="ECO:0000259" key="2">
    <source>
        <dbReference type="Pfam" id="PF01757"/>
    </source>
</evidence>
<dbReference type="InterPro" id="IPR002656">
    <property type="entry name" value="Acyl_transf_3_dom"/>
</dbReference>
<dbReference type="AlphaFoldDB" id="I8YI66"/>
<keyword evidence="4" id="KW-1185">Reference proteome</keyword>
<feature type="domain" description="Acyltransferase 3" evidence="2">
    <location>
        <begin position="6"/>
        <end position="175"/>
    </location>
</feature>
<feature type="transmembrane region" description="Helical" evidence="1">
    <location>
        <begin position="60"/>
        <end position="77"/>
    </location>
</feature>
<proteinExistence type="predicted"/>
<feature type="transmembrane region" description="Helical" evidence="1">
    <location>
        <begin position="97"/>
        <end position="119"/>
    </location>
</feature>
<dbReference type="PATRIC" id="fig|997887.3.peg.2809"/>
<dbReference type="EMBL" id="AGXV01000032">
    <property type="protein sequence ID" value="EIY62082.1"/>
    <property type="molecule type" value="Genomic_DNA"/>
</dbReference>
<protein>
    <recommendedName>
        <fullName evidence="2">Acyltransferase 3 domain-containing protein</fullName>
    </recommendedName>
</protein>
<dbReference type="Pfam" id="PF01757">
    <property type="entry name" value="Acyl_transf_3"/>
    <property type="match status" value="1"/>
</dbReference>
<feature type="transmembrane region" description="Helical" evidence="1">
    <location>
        <begin position="163"/>
        <end position="184"/>
    </location>
</feature>
<comment type="caution">
    <text evidence="3">The sequence shown here is derived from an EMBL/GenBank/DDBJ whole genome shotgun (WGS) entry which is preliminary data.</text>
</comment>
<keyword evidence="1" id="KW-0472">Membrane</keyword>
<gene>
    <name evidence="3" type="ORF">HMPREF1071_02702</name>
</gene>
<keyword evidence="1" id="KW-1133">Transmembrane helix</keyword>
<dbReference type="HOGENOM" id="CLU_1406291_0_0_10"/>
<reference evidence="3 4" key="1">
    <citation type="submission" date="2012-02" db="EMBL/GenBank/DDBJ databases">
        <title>The Genome Sequence of Bacteroides salyersiae CL02T12C01.</title>
        <authorList>
            <consortium name="The Broad Institute Genome Sequencing Platform"/>
            <person name="Earl A."/>
            <person name="Ward D."/>
            <person name="Feldgarden M."/>
            <person name="Gevers D."/>
            <person name="Zitomersky N.L."/>
            <person name="Coyne M.J."/>
            <person name="Comstock L.E."/>
            <person name="Young S.K."/>
            <person name="Zeng Q."/>
            <person name="Gargeya S."/>
            <person name="Fitzgerald M."/>
            <person name="Haas B."/>
            <person name="Abouelleil A."/>
            <person name="Alvarado L."/>
            <person name="Arachchi H.M."/>
            <person name="Berlin A."/>
            <person name="Chapman S.B."/>
            <person name="Gearin G."/>
            <person name="Goldberg J."/>
            <person name="Griggs A."/>
            <person name="Gujja S."/>
            <person name="Hansen M."/>
            <person name="Heiman D."/>
            <person name="Howarth C."/>
            <person name="Larimer J."/>
            <person name="Lui A."/>
            <person name="MacDonald P.J.P."/>
            <person name="McCowen C."/>
            <person name="Montmayeur A."/>
            <person name="Murphy C."/>
            <person name="Neiman D."/>
            <person name="Pearson M."/>
            <person name="Priest M."/>
            <person name="Roberts A."/>
            <person name="Saif S."/>
            <person name="Shea T."/>
            <person name="Sisk P."/>
            <person name="Stolte C."/>
            <person name="Sykes S."/>
            <person name="Wortman J."/>
            <person name="Nusbaum C."/>
            <person name="Birren B."/>
        </authorList>
    </citation>
    <scope>NUCLEOTIDE SEQUENCE [LARGE SCALE GENOMIC DNA]</scope>
    <source>
        <strain evidence="3 4">CL02T12C01</strain>
    </source>
</reference>
<organism evidence="3 4">
    <name type="scientific">Bacteroides salyersiae CL02T12C01</name>
    <dbReference type="NCBI Taxonomy" id="997887"/>
    <lineage>
        <taxon>Bacteria</taxon>
        <taxon>Pseudomonadati</taxon>
        <taxon>Bacteroidota</taxon>
        <taxon>Bacteroidia</taxon>
        <taxon>Bacteroidales</taxon>
        <taxon>Bacteroidaceae</taxon>
        <taxon>Bacteroides</taxon>
    </lineage>
</organism>